<dbReference type="InterPro" id="IPR014472">
    <property type="entry name" value="CHOPT"/>
</dbReference>
<keyword evidence="8" id="KW-1185">Reference proteome</keyword>
<keyword evidence="3 5" id="KW-0808">Transferase</keyword>
<gene>
    <name evidence="7" type="ORF">DAPK24_014640</name>
</gene>
<name>A0AAV5R081_PICKL</name>
<dbReference type="AlphaFoldDB" id="A0AAV5R081"/>
<comment type="caution">
    <text evidence="7">The sequence shown here is derived from an EMBL/GenBank/DDBJ whole genome shotgun (WGS) entry which is preliminary data.</text>
</comment>
<evidence type="ECO:0000256" key="2">
    <source>
        <dbReference type="ARBA" id="ARBA00010441"/>
    </source>
</evidence>
<evidence type="ECO:0000313" key="8">
    <source>
        <dbReference type="Proteomes" id="UP001378960"/>
    </source>
</evidence>
<dbReference type="PANTHER" id="PTHR10414">
    <property type="entry name" value="ETHANOLAMINEPHOSPHOTRANSFERASE"/>
    <property type="match status" value="1"/>
</dbReference>
<dbReference type="Pfam" id="PF01066">
    <property type="entry name" value="CDP-OH_P_transf"/>
    <property type="match status" value="1"/>
</dbReference>
<feature type="transmembrane region" description="Helical" evidence="6">
    <location>
        <begin position="180"/>
        <end position="200"/>
    </location>
</feature>
<dbReference type="InterPro" id="IPR048254">
    <property type="entry name" value="CDP_ALCOHOL_P_TRANSF_CS"/>
</dbReference>
<dbReference type="Proteomes" id="UP001378960">
    <property type="component" value="Unassembled WGS sequence"/>
</dbReference>
<organism evidence="7 8">
    <name type="scientific">Pichia kluyveri</name>
    <name type="common">Yeast</name>
    <dbReference type="NCBI Taxonomy" id="36015"/>
    <lineage>
        <taxon>Eukaryota</taxon>
        <taxon>Fungi</taxon>
        <taxon>Dikarya</taxon>
        <taxon>Ascomycota</taxon>
        <taxon>Saccharomycotina</taxon>
        <taxon>Pichiomycetes</taxon>
        <taxon>Pichiales</taxon>
        <taxon>Pichiaceae</taxon>
        <taxon>Pichia</taxon>
    </lineage>
</organism>
<feature type="transmembrane region" description="Helical" evidence="6">
    <location>
        <begin position="259"/>
        <end position="279"/>
    </location>
</feature>
<evidence type="ECO:0000256" key="6">
    <source>
        <dbReference type="SAM" id="Phobius"/>
    </source>
</evidence>
<protein>
    <submittedName>
        <fullName evidence="7">Diacylglycerol cholinephosphotransferase</fullName>
    </submittedName>
</protein>
<keyword evidence="6" id="KW-0812">Transmembrane</keyword>
<feature type="transmembrane region" description="Helical" evidence="6">
    <location>
        <begin position="220"/>
        <end position="238"/>
    </location>
</feature>
<dbReference type="InterPro" id="IPR043130">
    <property type="entry name" value="CDP-OH_PTrfase_TM_dom"/>
</dbReference>
<comment type="subcellular location">
    <subcellularLocation>
        <location evidence="1">Membrane</location>
    </subcellularLocation>
</comment>
<reference evidence="7 8" key="1">
    <citation type="journal article" date="2023" name="Elife">
        <title>Identification of key yeast species and microbe-microbe interactions impacting larval growth of Drosophila in the wild.</title>
        <authorList>
            <person name="Mure A."/>
            <person name="Sugiura Y."/>
            <person name="Maeda R."/>
            <person name="Honda K."/>
            <person name="Sakurai N."/>
            <person name="Takahashi Y."/>
            <person name="Watada M."/>
            <person name="Katoh T."/>
            <person name="Gotoh A."/>
            <person name="Gotoh Y."/>
            <person name="Taniguchi I."/>
            <person name="Nakamura K."/>
            <person name="Hayashi T."/>
            <person name="Katayama T."/>
            <person name="Uemura T."/>
            <person name="Hattori Y."/>
        </authorList>
    </citation>
    <scope>NUCLEOTIDE SEQUENCE [LARGE SCALE GENOMIC DNA]</scope>
    <source>
        <strain evidence="7 8">PK-24</strain>
    </source>
</reference>
<feature type="transmembrane region" description="Helical" evidence="6">
    <location>
        <begin position="360"/>
        <end position="383"/>
    </location>
</feature>
<dbReference type="GO" id="GO:0016020">
    <property type="term" value="C:membrane"/>
    <property type="evidence" value="ECO:0007669"/>
    <property type="project" value="UniProtKB-SubCell"/>
</dbReference>
<evidence type="ECO:0000256" key="4">
    <source>
        <dbReference type="ARBA" id="ARBA00023136"/>
    </source>
</evidence>
<comment type="similarity">
    <text evidence="2 5">Belongs to the CDP-alcohol phosphatidyltransferase class-I family.</text>
</comment>
<feature type="transmembrane region" description="Helical" evidence="6">
    <location>
        <begin position="142"/>
        <end position="159"/>
    </location>
</feature>
<sequence length="395" mass="45306">MGIFIPQTSIAHLNEYKYQSEDRSLTTKYILKPFWLKFVNIFPLSMAPNMVTLLGLMFIVISDILVFYFDPYYDTISPQWVYFYHAFSVFMYQTFDACDGIHARRTGQSSPLGELFDHCCDSMNTTLMVIQFASVSNLTTKTPIIFIVQFSALANFYLSTWEEYYTHKLFLSELSGPVEGLLMISGVFILTGILGVDEMWHKVLFTVNISDSLPPLEITSTYLSAIAGAFVMGFNIYSARRNVINALKTEKRTNEIKSAMDGLKPFIIYYSNIFFLFLLHPEIITNYTTTMIITIGSCMSFTVGRIILAHLTKQSFPYVNFPMFVPIIQALLLEILTKFFKWNYYEALSLTIYGGLGLSISIYSVFIIEIIYEITTFLDIYALSIKHPKKDLKNN</sequence>
<dbReference type="EMBL" id="BTGB01000001">
    <property type="protein sequence ID" value="GMM44889.1"/>
    <property type="molecule type" value="Genomic_DNA"/>
</dbReference>
<feature type="transmembrane region" description="Helical" evidence="6">
    <location>
        <begin position="291"/>
        <end position="311"/>
    </location>
</feature>
<dbReference type="PANTHER" id="PTHR10414:SF37">
    <property type="entry name" value="BB IN A BOXCAR, ISOFORM C"/>
    <property type="match status" value="1"/>
</dbReference>
<dbReference type="Gene3D" id="1.20.120.1760">
    <property type="match status" value="1"/>
</dbReference>
<evidence type="ECO:0000256" key="1">
    <source>
        <dbReference type="ARBA" id="ARBA00004370"/>
    </source>
</evidence>
<dbReference type="GO" id="GO:0016780">
    <property type="term" value="F:phosphotransferase activity, for other substituted phosphate groups"/>
    <property type="evidence" value="ECO:0007669"/>
    <property type="project" value="InterPro"/>
</dbReference>
<dbReference type="InterPro" id="IPR000462">
    <property type="entry name" value="CDP-OH_P_trans"/>
</dbReference>
<evidence type="ECO:0000313" key="7">
    <source>
        <dbReference type="EMBL" id="GMM44889.1"/>
    </source>
</evidence>
<proteinExistence type="inferred from homology"/>
<evidence type="ECO:0000256" key="5">
    <source>
        <dbReference type="RuleBase" id="RU003750"/>
    </source>
</evidence>
<evidence type="ECO:0000256" key="3">
    <source>
        <dbReference type="ARBA" id="ARBA00022679"/>
    </source>
</evidence>
<accession>A0AAV5R081</accession>
<keyword evidence="4 6" id="KW-0472">Membrane</keyword>
<feature type="transmembrane region" description="Helical" evidence="6">
    <location>
        <begin position="318"/>
        <end position="340"/>
    </location>
</feature>
<dbReference type="PROSITE" id="PS00379">
    <property type="entry name" value="CDP_ALCOHOL_P_TRANSF"/>
    <property type="match status" value="1"/>
</dbReference>
<dbReference type="GO" id="GO:0008654">
    <property type="term" value="P:phospholipid biosynthetic process"/>
    <property type="evidence" value="ECO:0007669"/>
    <property type="project" value="InterPro"/>
</dbReference>
<keyword evidence="6" id="KW-1133">Transmembrane helix</keyword>
<dbReference type="PIRSF" id="PIRSF015665">
    <property type="entry name" value="CHOPT"/>
    <property type="match status" value="1"/>
</dbReference>